<protein>
    <recommendedName>
        <fullName evidence="1">F-box domain-containing protein</fullName>
    </recommendedName>
</protein>
<dbReference type="InterPro" id="IPR036047">
    <property type="entry name" value="F-box-like_dom_sf"/>
</dbReference>
<dbReference type="AlphaFoldDB" id="A0A2N9IPG6"/>
<dbReference type="EMBL" id="OIVN01006193">
    <property type="protein sequence ID" value="SPD27427.1"/>
    <property type="molecule type" value="Genomic_DNA"/>
</dbReference>
<evidence type="ECO:0000259" key="1">
    <source>
        <dbReference type="Pfam" id="PF00646"/>
    </source>
</evidence>
<dbReference type="SUPFAM" id="SSF81383">
    <property type="entry name" value="F-box domain"/>
    <property type="match status" value="1"/>
</dbReference>
<organism evidence="2">
    <name type="scientific">Fagus sylvatica</name>
    <name type="common">Beechnut</name>
    <dbReference type="NCBI Taxonomy" id="28930"/>
    <lineage>
        <taxon>Eukaryota</taxon>
        <taxon>Viridiplantae</taxon>
        <taxon>Streptophyta</taxon>
        <taxon>Embryophyta</taxon>
        <taxon>Tracheophyta</taxon>
        <taxon>Spermatophyta</taxon>
        <taxon>Magnoliopsida</taxon>
        <taxon>eudicotyledons</taxon>
        <taxon>Gunneridae</taxon>
        <taxon>Pentapetalae</taxon>
        <taxon>rosids</taxon>
        <taxon>fabids</taxon>
        <taxon>Fagales</taxon>
        <taxon>Fagaceae</taxon>
        <taxon>Fagus</taxon>
    </lineage>
</organism>
<dbReference type="InterPro" id="IPR001810">
    <property type="entry name" value="F-box_dom"/>
</dbReference>
<evidence type="ECO:0000313" key="2">
    <source>
        <dbReference type="EMBL" id="SPD27427.1"/>
    </source>
</evidence>
<sequence>MEEDMILEILSRARLEDVARCRLVSKNLNSTTYESWFRKALCERTKAISGFFVQGLDMRKYKFKFVSNNNLDSDINLSLDFLPCPLGTVKIAAATKQGCILKHPVVVAMTYLVSSGGRGDGKVVDLRWGREQLG</sequence>
<dbReference type="Pfam" id="PF00646">
    <property type="entry name" value="F-box"/>
    <property type="match status" value="1"/>
</dbReference>
<proteinExistence type="predicted"/>
<reference evidence="2" key="1">
    <citation type="submission" date="2018-02" db="EMBL/GenBank/DDBJ databases">
        <authorList>
            <person name="Cohen D.B."/>
            <person name="Kent A.D."/>
        </authorList>
    </citation>
    <scope>NUCLEOTIDE SEQUENCE</scope>
</reference>
<gene>
    <name evidence="2" type="ORF">FSB_LOCUS55309</name>
</gene>
<name>A0A2N9IPG6_FAGSY</name>
<feature type="domain" description="F-box" evidence="1">
    <location>
        <begin position="3"/>
        <end position="31"/>
    </location>
</feature>
<accession>A0A2N9IPG6</accession>